<evidence type="ECO:0000313" key="1">
    <source>
        <dbReference type="EMBL" id="PZO41318.1"/>
    </source>
</evidence>
<evidence type="ECO:0000313" key="2">
    <source>
        <dbReference type="Proteomes" id="UP000249081"/>
    </source>
</evidence>
<dbReference type="EMBL" id="QBMN01000065">
    <property type="protein sequence ID" value="PZO41318.1"/>
    <property type="molecule type" value="Genomic_DNA"/>
</dbReference>
<proteinExistence type="predicted"/>
<reference evidence="2" key="1">
    <citation type="submission" date="2018-04" db="EMBL/GenBank/DDBJ databases">
        <authorList>
            <person name="Cornet L."/>
        </authorList>
    </citation>
    <scope>NUCLEOTIDE SEQUENCE [LARGE SCALE GENOMIC DNA]</scope>
</reference>
<comment type="caution">
    <text evidence="1">The sequence shown here is derived from an EMBL/GenBank/DDBJ whole genome shotgun (WGS) entry which is preliminary data.</text>
</comment>
<accession>A0A2W4YDU0</accession>
<dbReference type="AlphaFoldDB" id="A0A2W4YDU0"/>
<reference evidence="1 2" key="2">
    <citation type="submission" date="2018-06" db="EMBL/GenBank/DDBJ databases">
        <title>Metagenomic assembly of (sub)arctic Cyanobacteria and their associated microbiome from non-axenic cultures.</title>
        <authorList>
            <person name="Baurain D."/>
        </authorList>
    </citation>
    <scope>NUCLEOTIDE SEQUENCE [LARGE SCALE GENOMIC DNA]</scope>
    <source>
        <strain evidence="1">ULC041bin1</strain>
    </source>
</reference>
<dbReference type="Proteomes" id="UP000249081">
    <property type="component" value="Unassembled WGS sequence"/>
</dbReference>
<name>A0A2W4YDU0_9CYAN</name>
<gene>
    <name evidence="1" type="ORF">DCF17_10785</name>
</gene>
<sequence length="66" mass="7044">MTIGSENFAVVQTSAGSQYVRVGQRVSNGRVLIKRIDLRGSEPMVVLEENGIEVSRPVGSPVQASS</sequence>
<organism evidence="1 2">
    <name type="scientific">Shackletoniella antarctica</name>
    <dbReference type="NCBI Taxonomy" id="268115"/>
    <lineage>
        <taxon>Bacteria</taxon>
        <taxon>Bacillati</taxon>
        <taxon>Cyanobacteriota</taxon>
        <taxon>Cyanophyceae</taxon>
        <taxon>Oculatellales</taxon>
        <taxon>Oculatellaceae</taxon>
        <taxon>Shackletoniella</taxon>
    </lineage>
</organism>
<protein>
    <submittedName>
        <fullName evidence="1">Uncharacterized protein</fullName>
    </submittedName>
</protein>